<dbReference type="GO" id="GO:0005886">
    <property type="term" value="C:plasma membrane"/>
    <property type="evidence" value="ECO:0007669"/>
    <property type="project" value="UniProtKB-SubCell"/>
</dbReference>
<keyword evidence="2" id="KW-1003">Cell membrane</keyword>
<evidence type="ECO:0000256" key="9">
    <source>
        <dbReference type="ARBA" id="ARBA00040345"/>
    </source>
</evidence>
<evidence type="ECO:0000313" key="11">
    <source>
        <dbReference type="EMBL" id="RSM84345.1"/>
    </source>
</evidence>
<evidence type="ECO:0000256" key="5">
    <source>
        <dbReference type="ARBA" id="ARBA00023136"/>
    </source>
</evidence>
<dbReference type="PANTHER" id="PTHR43646">
    <property type="entry name" value="GLYCOSYLTRANSFERASE"/>
    <property type="match status" value="1"/>
</dbReference>
<keyword evidence="5" id="KW-0472">Membrane</keyword>
<dbReference type="Pfam" id="PF00535">
    <property type="entry name" value="Glycos_transf_2"/>
    <property type="match status" value="1"/>
</dbReference>
<evidence type="ECO:0000256" key="3">
    <source>
        <dbReference type="ARBA" id="ARBA00022676"/>
    </source>
</evidence>
<evidence type="ECO:0000256" key="7">
    <source>
        <dbReference type="ARBA" id="ARBA00037904"/>
    </source>
</evidence>
<protein>
    <recommendedName>
        <fullName evidence="9">4,4'-diaponeurosporenoate glycosyltransferase</fullName>
    </recommendedName>
</protein>
<evidence type="ECO:0000256" key="1">
    <source>
        <dbReference type="ARBA" id="ARBA00004236"/>
    </source>
</evidence>
<dbReference type="SUPFAM" id="SSF53448">
    <property type="entry name" value="Nucleotide-diphospho-sugar transferases"/>
    <property type="match status" value="1"/>
</dbReference>
<gene>
    <name evidence="11" type="ORF">DMH04_21905</name>
</gene>
<organism evidence="11 12">
    <name type="scientific">Kibdelosporangium aridum</name>
    <dbReference type="NCBI Taxonomy" id="2030"/>
    <lineage>
        <taxon>Bacteria</taxon>
        <taxon>Bacillati</taxon>
        <taxon>Actinomycetota</taxon>
        <taxon>Actinomycetes</taxon>
        <taxon>Pseudonocardiales</taxon>
        <taxon>Pseudonocardiaceae</taxon>
        <taxon>Kibdelosporangium</taxon>
    </lineage>
</organism>
<name>A0A428Z8M4_KIBAR</name>
<dbReference type="OrthoDB" id="9802632at2"/>
<accession>A0A428Z8M4</accession>
<evidence type="ECO:0000313" key="12">
    <source>
        <dbReference type="Proteomes" id="UP000287547"/>
    </source>
</evidence>
<evidence type="ECO:0000256" key="2">
    <source>
        <dbReference type="ARBA" id="ARBA00022475"/>
    </source>
</evidence>
<keyword evidence="4" id="KW-0808">Transferase</keyword>
<evidence type="ECO:0000256" key="6">
    <source>
        <dbReference type="ARBA" id="ARBA00037281"/>
    </source>
</evidence>
<evidence type="ECO:0000259" key="10">
    <source>
        <dbReference type="Pfam" id="PF00535"/>
    </source>
</evidence>
<proteinExistence type="inferred from homology"/>
<dbReference type="PANTHER" id="PTHR43646:SF2">
    <property type="entry name" value="GLYCOSYLTRANSFERASE 2-LIKE DOMAIN-CONTAINING PROTEIN"/>
    <property type="match status" value="1"/>
</dbReference>
<feature type="domain" description="Glycosyltransferase 2-like" evidence="10">
    <location>
        <begin position="11"/>
        <end position="126"/>
    </location>
</feature>
<comment type="caution">
    <text evidence="11">The sequence shown here is derived from an EMBL/GenBank/DDBJ whole genome shotgun (WGS) entry which is preliminary data.</text>
</comment>
<comment type="function">
    <text evidence="6">Catalyzes the glycosylation of 4,4'-diaponeurosporenoate, i.e. the esterification of glucose at the C1'' position with the carboxyl group of 4,4'-diaponeurosporenic acid, to form glycosyl-4,4'-diaponeurosporenoate. This is a step in the biosynthesis of staphyloxanthin, an orange pigment present in most staphylococci strains.</text>
</comment>
<dbReference type="InterPro" id="IPR029044">
    <property type="entry name" value="Nucleotide-diphossugar_trans"/>
</dbReference>
<dbReference type="Proteomes" id="UP000287547">
    <property type="component" value="Unassembled WGS sequence"/>
</dbReference>
<comment type="pathway">
    <text evidence="7">Carotenoid biosynthesis; staphyloxanthin biosynthesis; staphyloxanthin from farnesyl diphosphate: step 4/5.</text>
</comment>
<dbReference type="AlphaFoldDB" id="A0A428Z8M4"/>
<dbReference type="GO" id="GO:0016757">
    <property type="term" value="F:glycosyltransferase activity"/>
    <property type="evidence" value="ECO:0007669"/>
    <property type="project" value="UniProtKB-KW"/>
</dbReference>
<evidence type="ECO:0000256" key="8">
    <source>
        <dbReference type="ARBA" id="ARBA00038120"/>
    </source>
</evidence>
<sequence>MVGAVGEPVVSVVIAAHDEEAVIARCLRSLTNGAKPGELDIIVVANACSDRTAQIARAERARVVETPIAGKAHALGLGDAECRTFPRLYLDADVDLDMTSLRRMLTAIDRGALACSPVPHYDLQGVSGVAARFHRVFDRLLAGRRGLSGTGAYMLSKEGHGRVFPLPEVISDDGYVHRSFSASERRSVEDARSVVRPARTVGAVIRRRARVRLGNRELERLGRKADEPSLGMGQLVTLVRQRQVGVLDSLCFLVVLLADKVVARRRQMRGTDTTWSADRSSR</sequence>
<dbReference type="InterPro" id="IPR001173">
    <property type="entry name" value="Glyco_trans_2-like"/>
</dbReference>
<dbReference type="EMBL" id="QHKI01000017">
    <property type="protein sequence ID" value="RSM84345.1"/>
    <property type="molecule type" value="Genomic_DNA"/>
</dbReference>
<reference evidence="11 12" key="1">
    <citation type="submission" date="2018-05" db="EMBL/GenBank/DDBJ databases">
        <title>Evolution of GPA BGCs.</title>
        <authorList>
            <person name="Waglechner N."/>
            <person name="Wright G.D."/>
        </authorList>
    </citation>
    <scope>NUCLEOTIDE SEQUENCE [LARGE SCALE GENOMIC DNA]</scope>
    <source>
        <strain evidence="11 12">A82846</strain>
    </source>
</reference>
<keyword evidence="3" id="KW-0328">Glycosyltransferase</keyword>
<comment type="subcellular location">
    <subcellularLocation>
        <location evidence="1">Cell membrane</location>
    </subcellularLocation>
</comment>
<comment type="similarity">
    <text evidence="8">Belongs to the glycosyltransferase 2 family. CrtQ subfamily.</text>
</comment>
<evidence type="ECO:0000256" key="4">
    <source>
        <dbReference type="ARBA" id="ARBA00022679"/>
    </source>
</evidence>
<dbReference type="Gene3D" id="3.90.550.10">
    <property type="entry name" value="Spore Coat Polysaccharide Biosynthesis Protein SpsA, Chain A"/>
    <property type="match status" value="1"/>
</dbReference>